<evidence type="ECO:0000313" key="3">
    <source>
        <dbReference type="Proteomes" id="UP001652621"/>
    </source>
</evidence>
<evidence type="ECO:0000256" key="1">
    <source>
        <dbReference type="SAM" id="MobiDB-lite"/>
    </source>
</evidence>
<dbReference type="SMART" id="SM00713">
    <property type="entry name" value="GYR"/>
    <property type="match status" value="12"/>
</dbReference>
<evidence type="ECO:0000256" key="2">
    <source>
        <dbReference type="SAM" id="SignalP"/>
    </source>
</evidence>
<feature type="region of interest" description="Disordered" evidence="1">
    <location>
        <begin position="652"/>
        <end position="678"/>
    </location>
</feature>
<keyword evidence="2" id="KW-0732">Signal</keyword>
<proteinExistence type="predicted"/>
<reference evidence="4" key="1">
    <citation type="submission" date="2025-08" db="UniProtKB">
        <authorList>
            <consortium name="RefSeq"/>
        </authorList>
    </citation>
    <scope>IDENTIFICATION</scope>
    <source>
        <strain evidence="4">Aabys</strain>
        <tissue evidence="4">Whole body</tissue>
    </source>
</reference>
<dbReference type="InterPro" id="IPR004011">
    <property type="entry name" value="Gyr_motif"/>
</dbReference>
<gene>
    <name evidence="4" type="primary">LOC101897388</name>
</gene>
<accession>A0ABM3V3F7</accession>
<dbReference type="PANTHER" id="PTHR15363:SF3">
    <property type="entry name" value="POU DOMAIN CLASS 2-ASSOCIATING FACTOR 1"/>
    <property type="match status" value="1"/>
</dbReference>
<feature type="signal peptide" evidence="2">
    <location>
        <begin position="1"/>
        <end position="15"/>
    </location>
</feature>
<dbReference type="Proteomes" id="UP001652621">
    <property type="component" value="Unplaced"/>
</dbReference>
<feature type="chain" id="PRO_5046690482" evidence="2">
    <location>
        <begin position="16"/>
        <end position="1021"/>
    </location>
</feature>
<dbReference type="PANTHER" id="PTHR15363">
    <property type="entry name" value="POU DOMAIN CLASS 2-ASSOCIATING FACTOR 1"/>
    <property type="match status" value="1"/>
</dbReference>
<dbReference type="Pfam" id="PF02756">
    <property type="entry name" value="GYR"/>
    <property type="match status" value="8"/>
</dbReference>
<feature type="non-terminal residue" evidence="4">
    <location>
        <position position="1"/>
    </location>
</feature>
<feature type="compositionally biased region" description="Basic residues" evidence="1">
    <location>
        <begin position="652"/>
        <end position="663"/>
    </location>
</feature>
<name>A0ABM3V3F7_MUSDO</name>
<dbReference type="InterPro" id="IPR004019">
    <property type="entry name" value="YLP_motif"/>
</dbReference>
<evidence type="ECO:0000313" key="4">
    <source>
        <dbReference type="RefSeq" id="XP_058980258.1"/>
    </source>
</evidence>
<dbReference type="Pfam" id="PF02757">
    <property type="entry name" value="YLP"/>
    <property type="match status" value="14"/>
</dbReference>
<organism evidence="3 4">
    <name type="scientific">Musca domestica</name>
    <name type="common">House fly</name>
    <dbReference type="NCBI Taxonomy" id="7370"/>
    <lineage>
        <taxon>Eukaryota</taxon>
        <taxon>Metazoa</taxon>
        <taxon>Ecdysozoa</taxon>
        <taxon>Arthropoda</taxon>
        <taxon>Hexapoda</taxon>
        <taxon>Insecta</taxon>
        <taxon>Pterygota</taxon>
        <taxon>Neoptera</taxon>
        <taxon>Endopterygota</taxon>
        <taxon>Diptera</taxon>
        <taxon>Brachycera</taxon>
        <taxon>Muscomorpha</taxon>
        <taxon>Muscoidea</taxon>
        <taxon>Muscidae</taxon>
        <taxon>Musca</taxon>
    </lineage>
</organism>
<protein>
    <submittedName>
        <fullName evidence="4">LOW QUALITY PROTEIN: uncharacterized protein LOC101897388</fullName>
    </submittedName>
</protein>
<keyword evidence="3" id="KW-1185">Reference proteome</keyword>
<sequence>KLFLIAFAVIAAVAADVSHLPSNEYLPPQQVSVAPVAPQPSNEYLPPVQQQQQEVPVVEAAPAHELADDGYRYKTHRRVVYRRHRRDVSHLPSNEYLPPVQQEAAPVYEPAPVEQVSVVAQEAAPAHELADDGYRYKTHRRVVYRANRRDVSHLPSNEYLPPVQQEAAPVYEPAPVEQVSVVAQEAAPAHELADDGYRYKTHRRVVYRRNRRDVSHLPSNEYLPPQQEAAPVAAPTNEYLPPVQADAEPAHEVAADGYRYKTHRRVVYRRNRRDVSHLPSNEYLPPQQEATPVYEPAPVEQVPVAVQEPEPAHELADDGYRYKTHRRVVYRRNRRDVSHLPSNEYLPPVQQEAAPVYEPAPVEQVSVVAQEAVPAHELADDGYRYKTHRRVVYRRNRRDVSHLPSNEYLPPQQEAAPVAAPTNEYLPPVQADAEPAHEVAADGYRYKTHRRVVYRRNRRDVSHLPSNEYLPPVQQEAAPVYEPAPVEQVSVVAQEAAPAHELADDGYRYKTHRRVVYPSDSVSNKIFIALCALVAVATADVSHLSSEYLPPHEGHASAPVASYSAPAVSASYSAPAASYSAPAASYSAPAVASYSAPAAAASYSAPAVASYSAPAATSYSAPAATYSESYDTGASAPAHTFSSAEGYKYKTNRRRVYRRRHRRDVSTEYLPPFQGAGSAPSSEYLPPAASAPAPSFAAAPAASYSAPAATYSESYDTGASAPAHSFSSADGYRYKTNRRRKLFVALFALVAVATADVSHLSSSYLPPHESHASAPAPSYSAPAVAASTPVASYSAPAASYSAQASYSAPAAPAASYSVQASAPAASYSAPAAAVSYSAPAAASYSAPAAASYSAPAATASYSAPAAAASYSAPAAAAPAASYSESYETGASEPAHTFSSSEGYKYKTNRRVVYRRRHRRDVSAEYLPPVQGAASAPAGEYAYSAPAASAPVASYSAPAAASYSAPVAASYSAPAASYSAPAASYSESYETGASEPAHTFSSAEGYKYKTNRRRVIRRHRRF</sequence>
<dbReference type="GeneID" id="101897388"/>
<dbReference type="RefSeq" id="XP_058980258.1">
    <property type="nucleotide sequence ID" value="XM_059124275.1"/>
</dbReference>